<dbReference type="GO" id="GO:0005829">
    <property type="term" value="C:cytosol"/>
    <property type="evidence" value="ECO:0007669"/>
    <property type="project" value="TreeGrafter"/>
</dbReference>
<evidence type="ECO:0000256" key="2">
    <source>
        <dbReference type="ARBA" id="ARBA00022840"/>
    </source>
</evidence>
<proteinExistence type="predicted"/>
<dbReference type="GO" id="GO:0005524">
    <property type="term" value="F:ATP binding"/>
    <property type="evidence" value="ECO:0007669"/>
    <property type="project" value="UniProtKB-KW"/>
</dbReference>
<dbReference type="Pfam" id="PF01656">
    <property type="entry name" value="CbiA"/>
    <property type="match status" value="1"/>
</dbReference>
<reference evidence="4" key="1">
    <citation type="submission" date="2018-10" db="EMBL/GenBank/DDBJ databases">
        <authorList>
            <consortium name="NARMS: The National Antimicrobial Resistance Monitoring System"/>
        </authorList>
    </citation>
    <scope>NUCLEOTIDE SEQUENCE [LARGE SCALE GENOMIC DNA]</scope>
    <source>
        <strain evidence="4">CVM N17EC0388</strain>
    </source>
</reference>
<dbReference type="GO" id="GO:0016887">
    <property type="term" value="F:ATP hydrolysis activity"/>
    <property type="evidence" value="ECO:0007669"/>
    <property type="project" value="TreeGrafter"/>
</dbReference>
<dbReference type="AlphaFoldDB" id="A0A3L0WC51"/>
<dbReference type="PANTHER" id="PTHR43384:SF6">
    <property type="entry name" value="SEPTUM SITE-DETERMINING PROTEIN MIND HOMOLOG, CHLOROPLASTIC"/>
    <property type="match status" value="1"/>
</dbReference>
<evidence type="ECO:0000313" key="4">
    <source>
        <dbReference type="EMBL" id="MHO06445.1"/>
    </source>
</evidence>
<dbReference type="Gene3D" id="3.40.50.300">
    <property type="entry name" value="P-loop containing nucleotide triphosphate hydrolases"/>
    <property type="match status" value="1"/>
</dbReference>
<evidence type="ECO:0000259" key="3">
    <source>
        <dbReference type="Pfam" id="PF01656"/>
    </source>
</evidence>
<dbReference type="GO" id="GO:0009898">
    <property type="term" value="C:cytoplasmic side of plasma membrane"/>
    <property type="evidence" value="ECO:0007669"/>
    <property type="project" value="TreeGrafter"/>
</dbReference>
<dbReference type="InterPro" id="IPR050625">
    <property type="entry name" value="ParA/MinD_ATPase"/>
</dbReference>
<comment type="caution">
    <text evidence="4">The sequence shown here is derived from an EMBL/GenBank/DDBJ whole genome shotgun (WGS) entry which is preliminary data.</text>
</comment>
<sequence length="862" mass="97935">MITLSNLLDEMKESFPDKVKVMFRFPSFYIIVDGAEFDSDSYFENLNILSAKIMEHHTHDASFKGLSSISECLARNNCNIIFGDTNVIKNSYSFLAANEGKSHWLSMYDNGSDCNLPNIEETPRAFHFYGNKGGQARSTFLAMFARFLADQGHRVLLIDADIEAPTLHVILGINEVKIESTLINYCSDLGLPRKVTPSSTIPNVGLISCRPTSEEWEADYISFCLKTATAPNILSDGIELIKNNIINGVEGFDYDVVLFDHRTGAAHSVIPVMSAWPGSSLIFSRPDSQTNWLSGIKTILNFYPNNPGLFISFNMDSNSTSKITRQEEILRENLLLLLSDALTLEGAEDQFSPDELEEYYLTWAYDRSLLNGLIPDLQDIQNVNLRTLRTVYDLLDIDSPSENINEKTLITATQSVSGAKDQTWFVESDTTRLILDKNSNINYILGRKGTGKSRIFKEALDKKIGLTLIAPSEFGHAGNYIHSANMYLCAIRKIFSEDYHLFWWFLIYCRVTAGNDDVRYESIIQESSAKSFDELKENASPISILRALNDYEDKQAFTLLIDGLETMSELKPSDLKQFVASLLSCMTSINNGDLSKYIKIKLFLRMDLIIGNQNIEQQIENRSVELSWNEQAQLNYNIASIAANNSICDYFPEVRKRIIQHEQDIKSGKLDISTCEDILLSIFPDKLRRSNIKSLTFLKTYFRDASSAMQEHKATFYPRLFLNFITEIGQQFEVKKEAGLDHGRILHSLIMDAYEKAAAGFLNDVKQELVFAIELNDDYHENVLNIDKFIQSFSSHITPFLFNDTVDKLMDVFNNNISESRVIDALNRMKAMGIFEPTAKDASKWRAGRVYKSALRMKYLRR</sequence>
<organism evidence="4">
    <name type="scientific">Escherichia coli</name>
    <dbReference type="NCBI Taxonomy" id="562"/>
    <lineage>
        <taxon>Bacteria</taxon>
        <taxon>Pseudomonadati</taxon>
        <taxon>Pseudomonadota</taxon>
        <taxon>Gammaproteobacteria</taxon>
        <taxon>Enterobacterales</taxon>
        <taxon>Enterobacteriaceae</taxon>
        <taxon>Escherichia</taxon>
    </lineage>
</organism>
<gene>
    <name evidence="4" type="ORF">D9F05_19125</name>
</gene>
<name>A0A3L0WC51_ECOLX</name>
<dbReference type="GO" id="GO:0051782">
    <property type="term" value="P:negative regulation of cell division"/>
    <property type="evidence" value="ECO:0007669"/>
    <property type="project" value="TreeGrafter"/>
</dbReference>
<dbReference type="SUPFAM" id="SSF52540">
    <property type="entry name" value="P-loop containing nucleoside triphosphate hydrolases"/>
    <property type="match status" value="1"/>
</dbReference>
<dbReference type="PANTHER" id="PTHR43384">
    <property type="entry name" value="SEPTUM SITE-DETERMINING PROTEIN MIND HOMOLOG, CHLOROPLASTIC-RELATED"/>
    <property type="match status" value="1"/>
</dbReference>
<keyword evidence="2" id="KW-0067">ATP-binding</keyword>
<feature type="domain" description="CobQ/CobB/MinD/ParA nucleotide binding" evidence="3">
    <location>
        <begin position="130"/>
        <end position="366"/>
    </location>
</feature>
<evidence type="ECO:0000256" key="1">
    <source>
        <dbReference type="ARBA" id="ARBA00022741"/>
    </source>
</evidence>
<accession>A0A3L0WC51</accession>
<dbReference type="InterPro" id="IPR002586">
    <property type="entry name" value="CobQ/CobB/MinD/ParA_Nub-bd_dom"/>
</dbReference>
<dbReference type="InterPro" id="IPR027417">
    <property type="entry name" value="P-loop_NTPase"/>
</dbReference>
<dbReference type="EMBL" id="RNRV01000043">
    <property type="protein sequence ID" value="MHO06445.1"/>
    <property type="molecule type" value="Genomic_DNA"/>
</dbReference>
<keyword evidence="1" id="KW-0547">Nucleotide-binding</keyword>
<protein>
    <recommendedName>
        <fullName evidence="3">CobQ/CobB/MinD/ParA nucleotide binding domain-containing protein</fullName>
    </recommendedName>
</protein>